<dbReference type="PROSITE" id="PS00061">
    <property type="entry name" value="ADH_SHORT"/>
    <property type="match status" value="1"/>
</dbReference>
<evidence type="ECO:0008006" key="5">
    <source>
        <dbReference type="Google" id="ProtNLM"/>
    </source>
</evidence>
<gene>
    <name evidence="3" type="ORF">MuYL_1825</name>
</gene>
<accession>A0A223NW06</accession>
<dbReference type="InterPro" id="IPR002347">
    <property type="entry name" value="SDR_fam"/>
</dbReference>
<evidence type="ECO:0000256" key="2">
    <source>
        <dbReference type="ARBA" id="ARBA00023002"/>
    </source>
</evidence>
<dbReference type="SUPFAM" id="SSF51735">
    <property type="entry name" value="NAD(P)-binding Rossmann-fold domains"/>
    <property type="match status" value="1"/>
</dbReference>
<comment type="similarity">
    <text evidence="1">Belongs to the short-chain dehydrogenases/reductases (SDR) family.</text>
</comment>
<dbReference type="OrthoDB" id="9804104at2"/>
<dbReference type="FunFam" id="3.40.50.720:FF:000173">
    <property type="entry name" value="3-oxoacyl-[acyl-carrier protein] reductase"/>
    <property type="match status" value="1"/>
</dbReference>
<dbReference type="InterPro" id="IPR036291">
    <property type="entry name" value="NAD(P)-bd_dom_sf"/>
</dbReference>
<dbReference type="PANTHER" id="PTHR42760">
    <property type="entry name" value="SHORT-CHAIN DEHYDROGENASES/REDUCTASES FAMILY MEMBER"/>
    <property type="match status" value="1"/>
</dbReference>
<dbReference type="Pfam" id="PF13561">
    <property type="entry name" value="adh_short_C2"/>
    <property type="match status" value="1"/>
</dbReference>
<dbReference type="CDD" id="cd05233">
    <property type="entry name" value="SDR_c"/>
    <property type="match status" value="1"/>
</dbReference>
<dbReference type="GO" id="GO:0016616">
    <property type="term" value="F:oxidoreductase activity, acting on the CH-OH group of donors, NAD or NADP as acceptor"/>
    <property type="evidence" value="ECO:0007669"/>
    <property type="project" value="TreeGrafter"/>
</dbReference>
<dbReference type="InterPro" id="IPR020904">
    <property type="entry name" value="Sc_DH/Rdtase_CS"/>
</dbReference>
<organism evidence="3 4">
    <name type="scientific">Mucilaginibacter xinganensis</name>
    <dbReference type="NCBI Taxonomy" id="1234841"/>
    <lineage>
        <taxon>Bacteria</taxon>
        <taxon>Pseudomonadati</taxon>
        <taxon>Bacteroidota</taxon>
        <taxon>Sphingobacteriia</taxon>
        <taxon>Sphingobacteriales</taxon>
        <taxon>Sphingobacteriaceae</taxon>
        <taxon>Mucilaginibacter</taxon>
    </lineage>
</organism>
<dbReference type="PRINTS" id="PR00081">
    <property type="entry name" value="GDHRDH"/>
</dbReference>
<keyword evidence="2" id="KW-0560">Oxidoreductase</keyword>
<evidence type="ECO:0000313" key="3">
    <source>
        <dbReference type="EMBL" id="ASU33721.1"/>
    </source>
</evidence>
<reference evidence="3 4" key="1">
    <citation type="submission" date="2017-08" db="EMBL/GenBank/DDBJ databases">
        <title>Complete genome sequence of Mucilaginibacter sp. strain BJC16-A31.</title>
        <authorList>
            <consortium name="Henan University of Science and Technology"/>
            <person name="You X."/>
        </authorList>
    </citation>
    <scope>NUCLEOTIDE SEQUENCE [LARGE SCALE GENOMIC DNA]</scope>
    <source>
        <strain evidence="3 4">BJC16-A31</strain>
    </source>
</reference>
<keyword evidence="4" id="KW-1185">Reference proteome</keyword>
<dbReference type="PRINTS" id="PR00080">
    <property type="entry name" value="SDRFAMILY"/>
</dbReference>
<protein>
    <recommendedName>
        <fullName evidence="5">3-oxoacyl-ACP reductase</fullName>
    </recommendedName>
</protein>
<evidence type="ECO:0000313" key="4">
    <source>
        <dbReference type="Proteomes" id="UP000215002"/>
    </source>
</evidence>
<sequence length="254" mass="27356">MTFDFKDKDILITGGSGGIGSVTARLFAEAGANVIITYNNNLDAAKQVISSLKPGNHSIYQLDIAIPEVVQEFFSLYSEKYKKLDVLVNNAAIFTEHKILETSYENWQKSWDDTLRANLAGPANMCYFASRLMINQNGGKIINISSRGAFRGEPDHPAYGASKAGLNAMSQSLAIALAPHNISVHVIAPGFVETDMAAGVLNSPAGEQIRKQSPFGRVARPEEVARLIAVYASEGLEFTSAGIVDINGASYLRG</sequence>
<dbReference type="AlphaFoldDB" id="A0A223NW06"/>
<dbReference type="RefSeq" id="WP_094570138.1">
    <property type="nucleotide sequence ID" value="NZ_CP022743.1"/>
</dbReference>
<dbReference type="Gene3D" id="3.40.50.720">
    <property type="entry name" value="NAD(P)-binding Rossmann-like Domain"/>
    <property type="match status" value="1"/>
</dbReference>
<evidence type="ECO:0000256" key="1">
    <source>
        <dbReference type="ARBA" id="ARBA00006484"/>
    </source>
</evidence>
<proteinExistence type="inferred from homology"/>
<dbReference type="EMBL" id="CP022743">
    <property type="protein sequence ID" value="ASU33721.1"/>
    <property type="molecule type" value="Genomic_DNA"/>
</dbReference>
<dbReference type="KEGG" id="muc:MuYL_1825"/>
<name>A0A223NW06_9SPHI</name>
<dbReference type="Proteomes" id="UP000215002">
    <property type="component" value="Chromosome"/>
</dbReference>